<dbReference type="Pfam" id="PF10120">
    <property type="entry name" value="ThiN"/>
    <property type="match status" value="1"/>
</dbReference>
<evidence type="ECO:0000259" key="6">
    <source>
        <dbReference type="Pfam" id="PF10120"/>
    </source>
</evidence>
<evidence type="ECO:0000313" key="7">
    <source>
        <dbReference type="EMBL" id="MFB9823801.1"/>
    </source>
</evidence>
<dbReference type="AlphaFoldDB" id="A0ABD5MIY3"/>
<dbReference type="InterPro" id="IPR019293">
    <property type="entry name" value="ThiN"/>
</dbReference>
<dbReference type="InterPro" id="IPR004399">
    <property type="entry name" value="HMP/HMP-P_kinase_dom"/>
</dbReference>
<dbReference type="InterPro" id="IPR013749">
    <property type="entry name" value="PM/HMP-P_kinase-1"/>
</dbReference>
<evidence type="ECO:0000256" key="2">
    <source>
        <dbReference type="ARBA" id="ARBA00022741"/>
    </source>
</evidence>
<dbReference type="Gene3D" id="3.40.1190.20">
    <property type="match status" value="1"/>
</dbReference>
<gene>
    <name evidence="7" type="primary">thiD</name>
    <name evidence="7" type="ORF">ACFFOL_06415</name>
</gene>
<evidence type="ECO:0000313" key="8">
    <source>
        <dbReference type="Proteomes" id="UP001589595"/>
    </source>
</evidence>
<dbReference type="Proteomes" id="UP001589595">
    <property type="component" value="Unassembled WGS sequence"/>
</dbReference>
<dbReference type="EC" id="2.7.4.7" evidence="7"/>
<keyword evidence="4" id="KW-0067">ATP-binding</keyword>
<keyword evidence="8" id="KW-1185">Reference proteome</keyword>
<dbReference type="Gene3D" id="3.40.225.10">
    <property type="entry name" value="Class II aldolase/adducin N-terminal domain"/>
    <property type="match status" value="1"/>
</dbReference>
<dbReference type="EC" id="2.7.1.49" evidence="7"/>
<dbReference type="GeneID" id="67212369"/>
<name>A0ABD5MIY3_9EURY</name>
<dbReference type="FunFam" id="3.40.1190.20:FF:000003">
    <property type="entry name" value="Phosphomethylpyrimidine kinase ThiD"/>
    <property type="match status" value="1"/>
</dbReference>
<evidence type="ECO:0000256" key="4">
    <source>
        <dbReference type="ARBA" id="ARBA00022840"/>
    </source>
</evidence>
<dbReference type="EMBL" id="JBHMAJ010000005">
    <property type="protein sequence ID" value="MFB9823801.1"/>
    <property type="molecule type" value="Genomic_DNA"/>
</dbReference>
<sequence length="449" mass="46992">MRTPAPDTRPVVLTVAGSDSGGGAGVQADLKTAEACSAFATSAITAVTAQHTRGVESTHVLPLEEISAQIEAVRDDFAVDALKTGMLATEPVIELVADHAADLAAPTVVDPVMVATSGDRLLDPEAEGTYEELLAHATLATPNAEEAELLTGVAVDGQESAVEAGRVLLETGVDSVLLTGGHVAGDTVQDVLVTADSVETFEHPRVDTDATHGSGCALASAVAARLAHGEPLIEAVQAGTDLLARAIRYNHDVGEGPGAVHHLVALRERAARDRTAEAVESVVRRLVDTDASPAVPEVGMNVVGATPYAESPEETAAVEGRITRTLSGVSPNRGVRFGASSHVARFLHGAREFDPVLRFAVNCRFDTAIEQRLDDLAGVVVEIDRREEPEPDEERSTMGWAARRAFEQADGTPVAVYDRGAVGKEPVVRVLAPDAETVTRHVLTLAGRV</sequence>
<dbReference type="PANTHER" id="PTHR20858">
    <property type="entry name" value="PHOSPHOMETHYLPYRIMIDINE KINASE"/>
    <property type="match status" value="1"/>
</dbReference>
<organism evidence="7 8">
    <name type="scientific">Halobaculum roseum</name>
    <dbReference type="NCBI Taxonomy" id="2175149"/>
    <lineage>
        <taxon>Archaea</taxon>
        <taxon>Methanobacteriati</taxon>
        <taxon>Methanobacteriota</taxon>
        <taxon>Stenosarchaea group</taxon>
        <taxon>Halobacteria</taxon>
        <taxon>Halobacteriales</taxon>
        <taxon>Haloferacaceae</taxon>
        <taxon>Halobaculum</taxon>
    </lineage>
</organism>
<evidence type="ECO:0000256" key="1">
    <source>
        <dbReference type="ARBA" id="ARBA00022679"/>
    </source>
</evidence>
<dbReference type="GO" id="GO:0008902">
    <property type="term" value="F:hydroxymethylpyrimidine kinase activity"/>
    <property type="evidence" value="ECO:0007669"/>
    <property type="project" value="UniProtKB-EC"/>
</dbReference>
<dbReference type="GO" id="GO:0005524">
    <property type="term" value="F:ATP binding"/>
    <property type="evidence" value="ECO:0007669"/>
    <property type="project" value="UniProtKB-KW"/>
</dbReference>
<evidence type="ECO:0000259" key="5">
    <source>
        <dbReference type="Pfam" id="PF08543"/>
    </source>
</evidence>
<dbReference type="InterPro" id="IPR036409">
    <property type="entry name" value="Aldolase_II/adducin_N_sf"/>
</dbReference>
<dbReference type="GO" id="GO:0009228">
    <property type="term" value="P:thiamine biosynthetic process"/>
    <property type="evidence" value="ECO:0007669"/>
    <property type="project" value="UniProtKB-ARBA"/>
</dbReference>
<dbReference type="GO" id="GO:0008972">
    <property type="term" value="F:phosphomethylpyrimidine kinase activity"/>
    <property type="evidence" value="ECO:0007669"/>
    <property type="project" value="UniProtKB-EC"/>
</dbReference>
<evidence type="ECO:0000256" key="3">
    <source>
        <dbReference type="ARBA" id="ARBA00022777"/>
    </source>
</evidence>
<protein>
    <submittedName>
        <fullName evidence="7">Bifunctional hydroxymethylpyrimidine kinase/phosphomethylpyrimidine kinase</fullName>
        <ecNumber evidence="7">2.7.1.49</ecNumber>
        <ecNumber evidence="7">2.7.4.7</ecNumber>
    </submittedName>
</protein>
<keyword evidence="1 7" id="KW-0808">Transferase</keyword>
<dbReference type="SUPFAM" id="SSF53613">
    <property type="entry name" value="Ribokinase-like"/>
    <property type="match status" value="1"/>
</dbReference>
<keyword evidence="3 7" id="KW-0418">Kinase</keyword>
<reference evidence="7" key="1">
    <citation type="submission" date="2024-09" db="EMBL/GenBank/DDBJ databases">
        <authorList>
            <person name="Sun Q."/>
        </authorList>
    </citation>
    <scope>NUCLEOTIDE SEQUENCE [LARGE SCALE GENOMIC DNA]</scope>
    <source>
        <strain evidence="7">JCM 31273</strain>
    </source>
</reference>
<dbReference type="InterPro" id="IPR029056">
    <property type="entry name" value="Ribokinase-like"/>
</dbReference>
<dbReference type="CDD" id="cd01169">
    <property type="entry name" value="HMPP_kinase"/>
    <property type="match status" value="1"/>
</dbReference>
<dbReference type="SUPFAM" id="SSF53639">
    <property type="entry name" value="AraD/HMP-PK domain-like"/>
    <property type="match status" value="1"/>
</dbReference>
<feature type="domain" description="Pyridoxamine kinase/Phosphomethylpyrimidine kinase" evidence="5">
    <location>
        <begin position="19"/>
        <end position="261"/>
    </location>
</feature>
<proteinExistence type="predicted"/>
<dbReference type="Pfam" id="PF08543">
    <property type="entry name" value="Phos_pyr_kin"/>
    <property type="match status" value="1"/>
</dbReference>
<keyword evidence="2" id="KW-0547">Nucleotide-binding</keyword>
<feature type="domain" description="Thiamine-phosphate synthase ThiN" evidence="6">
    <location>
        <begin position="279"/>
        <end position="442"/>
    </location>
</feature>
<accession>A0ABD5MIY3</accession>
<dbReference type="PANTHER" id="PTHR20858:SF17">
    <property type="entry name" value="HYDROXYMETHYLPYRIMIDINE_PHOSPHOMETHYLPYRIMIDINE KINASE THI20-RELATED"/>
    <property type="match status" value="1"/>
</dbReference>
<comment type="caution">
    <text evidence="7">The sequence shown here is derived from an EMBL/GenBank/DDBJ whole genome shotgun (WGS) entry which is preliminary data.</text>
</comment>
<dbReference type="NCBIfam" id="TIGR00097">
    <property type="entry name" value="HMP-P_kinase"/>
    <property type="match status" value="1"/>
</dbReference>
<dbReference type="RefSeq" id="WP_222923643.1">
    <property type="nucleotide sequence ID" value="NZ_CP082287.1"/>
</dbReference>